<keyword evidence="6" id="KW-0496">Mitochondrion</keyword>
<dbReference type="Proteomes" id="UP001378592">
    <property type="component" value="Unassembled WGS sequence"/>
</dbReference>
<dbReference type="AlphaFoldDB" id="A0AAN9W5C7"/>
<dbReference type="PROSITE" id="PS51396">
    <property type="entry name" value="PUL"/>
    <property type="match status" value="1"/>
</dbReference>
<reference evidence="8 9" key="1">
    <citation type="submission" date="2024-03" db="EMBL/GenBank/DDBJ databases">
        <title>The genome assembly and annotation of the cricket Gryllus longicercus Weissman &amp; Gray.</title>
        <authorList>
            <person name="Szrajer S."/>
            <person name="Gray D."/>
            <person name="Ylla G."/>
        </authorList>
    </citation>
    <scope>NUCLEOTIDE SEQUENCE [LARGE SCALE GENOMIC DNA]</scope>
    <source>
        <strain evidence="8">DAG 2021-001</strain>
        <tissue evidence="8">Whole body minus gut</tissue>
    </source>
</reference>
<dbReference type="EMBL" id="JAZDUA010000015">
    <property type="protein sequence ID" value="KAK7873277.1"/>
    <property type="molecule type" value="Genomic_DNA"/>
</dbReference>
<dbReference type="Gene3D" id="1.25.10.10">
    <property type="entry name" value="Leucine-rich Repeat Variant"/>
    <property type="match status" value="2"/>
</dbReference>
<dbReference type="InterPro" id="IPR040144">
    <property type="entry name" value="RAP1GDS1"/>
</dbReference>
<organism evidence="8 9">
    <name type="scientific">Gryllus longicercus</name>
    <dbReference type="NCBI Taxonomy" id="2509291"/>
    <lineage>
        <taxon>Eukaryota</taxon>
        <taxon>Metazoa</taxon>
        <taxon>Ecdysozoa</taxon>
        <taxon>Arthropoda</taxon>
        <taxon>Hexapoda</taxon>
        <taxon>Insecta</taxon>
        <taxon>Pterygota</taxon>
        <taxon>Neoptera</taxon>
        <taxon>Polyneoptera</taxon>
        <taxon>Orthoptera</taxon>
        <taxon>Ensifera</taxon>
        <taxon>Gryllidea</taxon>
        <taxon>Grylloidea</taxon>
        <taxon>Gryllidae</taxon>
        <taxon>Gryllinae</taxon>
        <taxon>Gryllus</taxon>
    </lineage>
</organism>
<sequence length="625" mass="68378">MAAESAHDGLPKLIESLSSAIEKNTEDVSKLLDSIAMNIQEEKNEWTVNTVLLDHLQNIMSGESDVNITKSAKVISELAKTCSGREMCVHSKLLTLLMKLLRSRNDNISLLIQVCRALGNICYENDIGRQLILDADCLPLLLHLLEKSLTISSEEGRNLRSVSAGFLLNLLSGNDEAQEKAVDLGVVSLLCKILEIDGSASSGEEACTHVLLILGLLADPVCRRCPARDLADALLDEHLYKVAVQVLGASQSPDVSEMCLELLHSQAENEQVKVYLANAGLCELLIKLLEKHKPQVEDDEARNLMKMACDLIALVLTGDESMNILYSEGHGEVFHAMVSWLGSDDEDLQITGVLAMGNFARTDKHCIQMVEAGVSKKLLALVEKNNSPDGDIRLQHALLSAIRNLVIPGQNKSIVLKDGLVKAVTPMLAIPTFPVVFKLLGTLRMVVDGQEDAACELGKQRDLVDRLVKWCDTDDHPGVQGEANRLLAWLIKNSRNAEVLSAMIEAKALPCLVKMVSVEHAVMQIEALIALVLTVVMRPDSVNSLLEANIGESLYKLLKEHGASLSKEVLLNLLCLIEELVKVDNMKKHLLEKEVVSVLKPLLTRQSLVESSDKINRLIATLDAG</sequence>
<comment type="caution">
    <text evidence="8">The sequence shown here is derived from an EMBL/GenBank/DDBJ whole genome shotgun (WGS) entry which is preliminary data.</text>
</comment>
<dbReference type="InterPro" id="IPR000225">
    <property type="entry name" value="Armadillo"/>
</dbReference>
<dbReference type="FunFam" id="1.25.10.10:FF:000369">
    <property type="entry name" value="Vimar"/>
    <property type="match status" value="1"/>
</dbReference>
<dbReference type="GO" id="GO:0005085">
    <property type="term" value="F:guanyl-nucleotide exchange factor activity"/>
    <property type="evidence" value="ECO:0007669"/>
    <property type="project" value="InterPro"/>
</dbReference>
<proteinExistence type="predicted"/>
<evidence type="ECO:0000313" key="8">
    <source>
        <dbReference type="EMBL" id="KAK7873277.1"/>
    </source>
</evidence>
<dbReference type="GO" id="GO:0005739">
    <property type="term" value="C:mitochondrion"/>
    <property type="evidence" value="ECO:0007669"/>
    <property type="project" value="UniProtKB-SubCell"/>
</dbReference>
<keyword evidence="4" id="KW-0963">Cytoplasm</keyword>
<evidence type="ECO:0000256" key="2">
    <source>
        <dbReference type="ARBA" id="ARBA00004240"/>
    </source>
</evidence>
<dbReference type="InterPro" id="IPR013535">
    <property type="entry name" value="PUL_dom"/>
</dbReference>
<evidence type="ECO:0000259" key="7">
    <source>
        <dbReference type="PROSITE" id="PS51396"/>
    </source>
</evidence>
<accession>A0AAN9W5C7</accession>
<name>A0AAN9W5C7_9ORTH</name>
<evidence type="ECO:0000256" key="5">
    <source>
        <dbReference type="ARBA" id="ARBA00022824"/>
    </source>
</evidence>
<dbReference type="GO" id="GO:0005829">
    <property type="term" value="C:cytosol"/>
    <property type="evidence" value="ECO:0007669"/>
    <property type="project" value="UniProtKB-SubCell"/>
</dbReference>
<evidence type="ECO:0000313" key="9">
    <source>
        <dbReference type="Proteomes" id="UP001378592"/>
    </source>
</evidence>
<dbReference type="GO" id="GO:0005783">
    <property type="term" value="C:endoplasmic reticulum"/>
    <property type="evidence" value="ECO:0007669"/>
    <property type="project" value="UniProtKB-SubCell"/>
</dbReference>
<evidence type="ECO:0000256" key="6">
    <source>
        <dbReference type="ARBA" id="ARBA00023128"/>
    </source>
</evidence>
<dbReference type="InterPro" id="IPR016024">
    <property type="entry name" value="ARM-type_fold"/>
</dbReference>
<dbReference type="PANTHER" id="PTHR10957">
    <property type="entry name" value="RAP1 GTPASE-GDP DISSOCIATION STIMULATOR 1"/>
    <property type="match status" value="1"/>
</dbReference>
<evidence type="ECO:0000256" key="3">
    <source>
        <dbReference type="ARBA" id="ARBA00004514"/>
    </source>
</evidence>
<dbReference type="SMART" id="SM00185">
    <property type="entry name" value="ARM"/>
    <property type="match status" value="7"/>
</dbReference>
<evidence type="ECO:0000256" key="1">
    <source>
        <dbReference type="ARBA" id="ARBA00004173"/>
    </source>
</evidence>
<protein>
    <recommendedName>
        <fullName evidence="7">PUL domain-containing protein</fullName>
    </recommendedName>
</protein>
<gene>
    <name evidence="8" type="ORF">R5R35_011343</name>
</gene>
<feature type="domain" description="PUL" evidence="7">
    <location>
        <begin position="1"/>
        <end position="265"/>
    </location>
</feature>
<keyword evidence="5" id="KW-0256">Endoplasmic reticulum</keyword>
<dbReference type="SUPFAM" id="SSF48371">
    <property type="entry name" value="ARM repeat"/>
    <property type="match status" value="2"/>
</dbReference>
<dbReference type="InterPro" id="IPR011989">
    <property type="entry name" value="ARM-like"/>
</dbReference>
<evidence type="ECO:0000256" key="4">
    <source>
        <dbReference type="ARBA" id="ARBA00022490"/>
    </source>
</evidence>
<keyword evidence="9" id="KW-1185">Reference proteome</keyword>
<comment type="subcellular location">
    <subcellularLocation>
        <location evidence="3">Cytoplasm</location>
        <location evidence="3">Cytosol</location>
    </subcellularLocation>
    <subcellularLocation>
        <location evidence="2">Endoplasmic reticulum</location>
    </subcellularLocation>
    <subcellularLocation>
        <location evidence="1">Mitochondrion</location>
    </subcellularLocation>
</comment>